<evidence type="ECO:0000256" key="5">
    <source>
        <dbReference type="SAM" id="MobiDB-lite"/>
    </source>
</evidence>
<dbReference type="Gene3D" id="3.30.70.330">
    <property type="match status" value="1"/>
</dbReference>
<keyword evidence="3" id="KW-0866">Nonsense-mediated mRNA decay</keyword>
<dbReference type="InterPro" id="IPR005120">
    <property type="entry name" value="UPF3_dom"/>
</dbReference>
<evidence type="ECO:0000259" key="6">
    <source>
        <dbReference type="Pfam" id="PF03467"/>
    </source>
</evidence>
<dbReference type="PANTHER" id="PTHR13112:SF0">
    <property type="entry name" value="FI21285P1"/>
    <property type="match status" value="1"/>
</dbReference>
<feature type="compositionally biased region" description="Basic and acidic residues" evidence="5">
    <location>
        <begin position="524"/>
        <end position="606"/>
    </location>
</feature>
<evidence type="ECO:0000256" key="3">
    <source>
        <dbReference type="ARBA" id="ARBA00023161"/>
    </source>
</evidence>
<dbReference type="AlphaFoldDB" id="A0AAW0WI53"/>
<protein>
    <recommendedName>
        <fullName evidence="6">UPF3 domain-containing protein</fullName>
    </recommendedName>
</protein>
<dbReference type="GO" id="GO:0045727">
    <property type="term" value="P:positive regulation of translation"/>
    <property type="evidence" value="ECO:0007669"/>
    <property type="project" value="TreeGrafter"/>
</dbReference>
<evidence type="ECO:0000256" key="4">
    <source>
        <dbReference type="ARBA" id="ARBA00023242"/>
    </source>
</evidence>
<gene>
    <name evidence="7" type="ORF">OTU49_009865</name>
</gene>
<comment type="subcellular location">
    <subcellularLocation>
        <location evidence="1">Nucleus</location>
    </subcellularLocation>
</comment>
<comment type="similarity">
    <text evidence="2">Belongs to the RENT3 family.</text>
</comment>
<evidence type="ECO:0000313" key="7">
    <source>
        <dbReference type="EMBL" id="KAK8726987.1"/>
    </source>
</evidence>
<accession>A0AAW0WI53</accession>
<dbReference type="InterPro" id="IPR035979">
    <property type="entry name" value="RBD_domain_sf"/>
</dbReference>
<evidence type="ECO:0000256" key="2">
    <source>
        <dbReference type="ARBA" id="ARBA00005991"/>
    </source>
</evidence>
<dbReference type="InterPro" id="IPR012677">
    <property type="entry name" value="Nucleotide-bd_a/b_plait_sf"/>
</dbReference>
<dbReference type="InterPro" id="IPR039722">
    <property type="entry name" value="Upf3"/>
</dbReference>
<dbReference type="GO" id="GO:0000184">
    <property type="term" value="P:nuclear-transcribed mRNA catabolic process, nonsense-mediated decay"/>
    <property type="evidence" value="ECO:0007669"/>
    <property type="project" value="UniProtKB-KW"/>
</dbReference>
<reference evidence="7 8" key="1">
    <citation type="journal article" date="2024" name="BMC Genomics">
        <title>Genome assembly of redclaw crayfish (Cherax quadricarinatus) provides insights into its immune adaptation and hypoxia tolerance.</title>
        <authorList>
            <person name="Liu Z."/>
            <person name="Zheng J."/>
            <person name="Li H."/>
            <person name="Fang K."/>
            <person name="Wang S."/>
            <person name="He J."/>
            <person name="Zhou D."/>
            <person name="Weng S."/>
            <person name="Chi M."/>
            <person name="Gu Z."/>
            <person name="He J."/>
            <person name="Li F."/>
            <person name="Wang M."/>
        </authorList>
    </citation>
    <scope>NUCLEOTIDE SEQUENCE [LARGE SCALE GENOMIC DNA]</scope>
    <source>
        <strain evidence="7">ZL_2023a</strain>
    </source>
</reference>
<dbReference type="PANTHER" id="PTHR13112">
    <property type="entry name" value="UPF3 REGULATOR OF NONSENSE TRANSCRIPTS-LIKE PROTEIN"/>
    <property type="match status" value="1"/>
</dbReference>
<dbReference type="EMBL" id="JARKIK010000077">
    <property type="protein sequence ID" value="KAK8726987.1"/>
    <property type="molecule type" value="Genomic_DNA"/>
</dbReference>
<name>A0AAW0WI53_CHEQU</name>
<proteinExistence type="inferred from homology"/>
<evidence type="ECO:0000313" key="8">
    <source>
        <dbReference type="Proteomes" id="UP001445076"/>
    </source>
</evidence>
<comment type="caution">
    <text evidence="7">The sequence shown here is derived from an EMBL/GenBank/DDBJ whole genome shotgun (WGS) entry which is preliminary data.</text>
</comment>
<dbReference type="Proteomes" id="UP001445076">
    <property type="component" value="Unassembled WGS sequence"/>
</dbReference>
<keyword evidence="4" id="KW-0539">Nucleus</keyword>
<keyword evidence="8" id="KW-1185">Reference proteome</keyword>
<organism evidence="7 8">
    <name type="scientific">Cherax quadricarinatus</name>
    <name type="common">Australian red claw crayfish</name>
    <dbReference type="NCBI Taxonomy" id="27406"/>
    <lineage>
        <taxon>Eukaryota</taxon>
        <taxon>Metazoa</taxon>
        <taxon>Ecdysozoa</taxon>
        <taxon>Arthropoda</taxon>
        <taxon>Crustacea</taxon>
        <taxon>Multicrustacea</taxon>
        <taxon>Malacostraca</taxon>
        <taxon>Eumalacostraca</taxon>
        <taxon>Eucarida</taxon>
        <taxon>Decapoda</taxon>
        <taxon>Pleocyemata</taxon>
        <taxon>Astacidea</taxon>
        <taxon>Parastacoidea</taxon>
        <taxon>Parastacidae</taxon>
        <taxon>Cherax</taxon>
    </lineage>
</organism>
<feature type="region of interest" description="Disordered" evidence="5">
    <location>
        <begin position="215"/>
        <end position="255"/>
    </location>
</feature>
<feature type="compositionally biased region" description="Basic and acidic residues" evidence="5">
    <location>
        <begin position="434"/>
        <end position="485"/>
    </location>
</feature>
<dbReference type="FunFam" id="3.30.70.330:FF:000717">
    <property type="entry name" value="regulator of nonsense transcripts 3B"/>
    <property type="match status" value="1"/>
</dbReference>
<feature type="domain" description="UPF3" evidence="6">
    <location>
        <begin position="48"/>
        <end position="212"/>
    </location>
</feature>
<feature type="region of interest" description="Disordered" evidence="5">
    <location>
        <begin position="1"/>
        <end position="45"/>
    </location>
</feature>
<dbReference type="Pfam" id="PF03467">
    <property type="entry name" value="Smg4_UPF3"/>
    <property type="match status" value="1"/>
</dbReference>
<dbReference type="GO" id="GO:0003729">
    <property type="term" value="F:mRNA binding"/>
    <property type="evidence" value="ECO:0007669"/>
    <property type="project" value="TreeGrafter"/>
</dbReference>
<dbReference type="GO" id="GO:0005737">
    <property type="term" value="C:cytoplasm"/>
    <property type="evidence" value="ECO:0007669"/>
    <property type="project" value="TreeGrafter"/>
</dbReference>
<feature type="region of interest" description="Disordered" evidence="5">
    <location>
        <begin position="317"/>
        <end position="646"/>
    </location>
</feature>
<feature type="compositionally biased region" description="Basic and acidic residues" evidence="5">
    <location>
        <begin position="317"/>
        <end position="410"/>
    </location>
</feature>
<dbReference type="SUPFAM" id="SSF54928">
    <property type="entry name" value="RNA-binding domain, RBD"/>
    <property type="match status" value="1"/>
</dbReference>
<evidence type="ECO:0000256" key="1">
    <source>
        <dbReference type="ARBA" id="ARBA00004123"/>
    </source>
</evidence>
<dbReference type="GO" id="GO:0005730">
    <property type="term" value="C:nucleolus"/>
    <property type="evidence" value="ECO:0007669"/>
    <property type="project" value="TreeGrafter"/>
</dbReference>
<sequence>MTVKTTETPRREGSKSYVEGSLKRTSENTSSSRHNVKTKKEKTASPLTKVVVRRLPPNMTEEEFREAVSPLPEHDYFTFSPADNSLGPYSFTRAYINFKNVDDVFTFRDKFDGYVFVDQKGNEHPAMVEFAPFQKIPKRTNGKKRDARCGTIDQDPDFLAFLESITNPVAVTLPPLEAVLEEIQAQDRELKANNGIIKVKTPLLEFIEQKKAEKLRSKEEKKEERRRKEFERKKAREEDKRKKKDGKDVRDIKKKEDLKDDNSVKVLRPERTKEDYLAEARLSRKEREKERYEKERLRRIEEDRLKREREKGRLIKKEKEREDRLRRHEEKTKVKEEERIKQREEVKEEWQEERVQVSKSEGVKSKRYSEGRRKEEREREKRIKEEKDKEKKSKDEHEKEPTPKDEKESVSEALTGATEPMEMSETIETQQENAEERNVKEETNQEEPAKEPQESEKHSEEKSCARKKREKDPRVERRIRNKDRPAMALYRPGQSRLSSRMRQDREEGAETSSSSPSPVMPPGDPKKYQSQTKKENSDTQKETLNSKEGSVDSRSDSLDLDPEYPKDKDVRGREDHVGTKTLRESRVKSNEACSERYYSKFRDGRNKGHHTGRKRETEDDIEVRDGAHGEQSSDVADNADTAADMKKFPGVKTMTFRRSVSRE</sequence>